<dbReference type="EMBL" id="LK391707">
    <property type="protein sequence ID" value="CDR93885.1"/>
    <property type="molecule type" value="Genomic_DNA"/>
</dbReference>
<dbReference type="OMA" id="AKHRIMI"/>
<reference evidence="3" key="1">
    <citation type="journal article" date="2014" name="Nucleic Acids Res.">
        <title>The evolutionary dynamics of variant antigen genes in Babesia reveal a history of genomic innovation underlying host-parasite interaction.</title>
        <authorList>
            <person name="Jackson A.P."/>
            <person name="Otto T.D."/>
            <person name="Darby A."/>
            <person name="Ramaprasad A."/>
            <person name="Xia D."/>
            <person name="Echaide I.E."/>
            <person name="Farber M."/>
            <person name="Gahlot S."/>
            <person name="Gamble J."/>
            <person name="Gupta D."/>
            <person name="Gupta Y."/>
            <person name="Jackson L."/>
            <person name="Malandrin L."/>
            <person name="Malas T.B."/>
            <person name="Moussa E."/>
            <person name="Nair M."/>
            <person name="Reid A.J."/>
            <person name="Sanders M."/>
            <person name="Sharma J."/>
            <person name="Tracey A."/>
            <person name="Quail M.A."/>
            <person name="Weir W."/>
            <person name="Wastling J.M."/>
            <person name="Hall N."/>
            <person name="Willadsen P."/>
            <person name="Lingelbach K."/>
            <person name="Shiels B."/>
            <person name="Tait A."/>
            <person name="Berriman M."/>
            <person name="Allred D.R."/>
            <person name="Pain A."/>
        </authorList>
    </citation>
    <scope>NUCLEOTIDE SEQUENCE [LARGE SCALE GENOMIC DNA]</scope>
    <source>
        <strain evidence="3">Bond</strain>
    </source>
</reference>
<keyword evidence="3" id="KW-1185">Reference proteome</keyword>
<dbReference type="OrthoDB" id="423534at2759"/>
<organism evidence="2 3">
    <name type="scientific">Babesia bigemina</name>
    <dbReference type="NCBI Taxonomy" id="5866"/>
    <lineage>
        <taxon>Eukaryota</taxon>
        <taxon>Sar</taxon>
        <taxon>Alveolata</taxon>
        <taxon>Apicomplexa</taxon>
        <taxon>Aconoidasida</taxon>
        <taxon>Piroplasmida</taxon>
        <taxon>Babesiidae</taxon>
        <taxon>Babesia</taxon>
    </lineage>
</organism>
<gene>
    <name evidence="2" type="ORF">BBBOND_0102140</name>
</gene>
<dbReference type="RefSeq" id="XP_012766071.1">
    <property type="nucleotide sequence ID" value="XM_012910617.1"/>
</dbReference>
<dbReference type="GeneID" id="24562426"/>
<evidence type="ECO:0000313" key="3">
    <source>
        <dbReference type="Proteomes" id="UP000033188"/>
    </source>
</evidence>
<evidence type="ECO:0000313" key="2">
    <source>
        <dbReference type="EMBL" id="CDR93885.1"/>
    </source>
</evidence>
<name>A0A061D839_BABBI</name>
<feature type="transmembrane region" description="Helical" evidence="1">
    <location>
        <begin position="162"/>
        <end position="184"/>
    </location>
</feature>
<evidence type="ECO:0008006" key="4">
    <source>
        <dbReference type="Google" id="ProtNLM"/>
    </source>
</evidence>
<dbReference type="AlphaFoldDB" id="A0A061D839"/>
<keyword evidence="1" id="KW-0472">Membrane</keyword>
<dbReference type="KEGG" id="bbig:BBBOND_0102140"/>
<keyword evidence="1" id="KW-0812">Transmembrane</keyword>
<feature type="transmembrane region" description="Helical" evidence="1">
    <location>
        <begin position="91"/>
        <end position="109"/>
    </location>
</feature>
<accession>A0A061D839</accession>
<protein>
    <recommendedName>
        <fullName evidence="4">COPI associated protein</fullName>
    </recommendedName>
</protein>
<keyword evidence="1" id="KW-1133">Transmembrane helix</keyword>
<evidence type="ECO:0000256" key="1">
    <source>
        <dbReference type="SAM" id="Phobius"/>
    </source>
</evidence>
<proteinExistence type="predicted"/>
<feature type="transmembrane region" description="Helical" evidence="1">
    <location>
        <begin position="63"/>
        <end position="85"/>
    </location>
</feature>
<dbReference type="Proteomes" id="UP000033188">
    <property type="component" value="Chromosome 1"/>
</dbReference>
<sequence length="276" mass="31321">MDSHKVDPVDMSYGYTEAPGRQPYDMERASTQRSLMPLSDHMDTGAARLEQTLEMLNVRYQSLFFASAACIVANAVMTFLSSFGITQLPCLIMSVFLIINGLMIMILDVPGTPRWAGKHRRNIRKNMRFLTRLTGKSLWLALLGATSLMTTKATRSVNIFRIFMSTVSTIFVFAAAGTGMLIAIRKSLRLERVKGIIKENSKGAYIDCYRKYALGDPDYGMQFQEFNRMCADHTSGTHQFDIVDLYIIFNVLDEFQKSAINEREFYEWMAGSLVFL</sequence>
<dbReference type="VEuPathDB" id="PiroplasmaDB:BBBOND_0102140"/>
<feature type="transmembrane region" description="Helical" evidence="1">
    <location>
        <begin position="129"/>
        <end position="150"/>
    </location>
</feature>